<keyword evidence="1" id="KW-0812">Transmembrane</keyword>
<feature type="transmembrane region" description="Helical" evidence="1">
    <location>
        <begin position="7"/>
        <end position="27"/>
    </location>
</feature>
<proteinExistence type="predicted"/>
<dbReference type="AlphaFoldDB" id="A0A381PA68"/>
<keyword evidence="1" id="KW-1133">Transmembrane helix</keyword>
<dbReference type="Pfam" id="PF17148">
    <property type="entry name" value="DUF5117"/>
    <property type="match status" value="1"/>
</dbReference>
<evidence type="ECO:0000313" key="4">
    <source>
        <dbReference type="EMBL" id="SUZ63514.1"/>
    </source>
</evidence>
<organism evidence="4">
    <name type="scientific">marine metagenome</name>
    <dbReference type="NCBI Taxonomy" id="408172"/>
    <lineage>
        <taxon>unclassified sequences</taxon>
        <taxon>metagenomes</taxon>
        <taxon>ecological metagenomes</taxon>
    </lineage>
</organism>
<dbReference type="SUPFAM" id="SSF55486">
    <property type="entry name" value="Metalloproteases ('zincins'), catalytic domain"/>
    <property type="match status" value="1"/>
</dbReference>
<sequence length="837" mass="92989">VLRQTFGFILDAIVFTAFLLVPIVSVAQGLPTIEEKTAGMQAIEGHFPMYWDESTGVLWLEISRFDTEELYLSGLSAGLGSNDIGLDRGQTRSRLVVFERVGPKVFMVQRNYQFRAESDNPDEQRAVEDAFAKSILWGFTVAAETAARVLVNTTDFLLRDAHGVIPRLRQDGQYRVDQSRSAVYLPRTKGFPKNTEIDVTVTFTSEPQPRGFGARDERRHGVADVTPAADAVTLRQHHSLVQLPDPGYEPRAYDPRSGFGNVAWQDYSTPLGDSMTKRLIRRHRLQKRDPSASVSEAIEPIVYYLDRGTPEPIQSALLEGARWWNQAFEAAGFRDAFRVELLPEGADNFDIRYNMINWVHRSTRGWSSGGSITDPRTGEIMKGVVTLGSLRVRQDFLIAEGLLSPYEGGDEMPSALSEMALARIRQLSAHEVGHTLGLGHNYYASTMGRISVLDYPHPLITIDDDGDLDLSDAYDVGIGEWDKVAIRYGYQDFPQGTDEPTVLEQILDQAWERDLLYLTNQDLDANPRVHQWANGVDPAVELERMLNVRRAALDDFGEAAIRRDMPLATMEEAFVPLYLHHRFQIDAAASAIGGMHYIYAMRGDGREPVEAVSAAEQRAALDALMRTISPRELAVPDDVLDRLPPRPAGFGRHRELFPRYTGLMFDPISPAVVAADHTVGMILRSDRAARMVTQHAVNSTLPSLNEVLDTLVAASFDDTPESSYEAEIGRAVERVVVDRITQLAGSATMPQVRAVASLELKQLAGRLEREAGTGGLDDQAHNTLLARDITRFLERPAEAFGQPSVPQEPPGAPIGDTGMAYLVPDPVCSVWWWNNGR</sequence>
<protein>
    <recommendedName>
        <fullName evidence="5">EcxA zinc-binding domain-containing protein</fullName>
    </recommendedName>
</protein>
<feature type="domain" description="EcxA zinc-binding" evidence="2">
    <location>
        <begin position="417"/>
        <end position="720"/>
    </location>
</feature>
<reference evidence="4" key="1">
    <citation type="submission" date="2018-05" db="EMBL/GenBank/DDBJ databases">
        <authorList>
            <person name="Lanie J.A."/>
            <person name="Ng W.-L."/>
            <person name="Kazmierczak K.M."/>
            <person name="Andrzejewski T.M."/>
            <person name="Davidsen T.M."/>
            <person name="Wayne K.J."/>
            <person name="Tettelin H."/>
            <person name="Glass J.I."/>
            <person name="Rusch D."/>
            <person name="Podicherti R."/>
            <person name="Tsui H.-C.T."/>
            <person name="Winkler M.E."/>
        </authorList>
    </citation>
    <scope>NUCLEOTIDE SEQUENCE</scope>
</reference>
<accession>A0A381PA68</accession>
<evidence type="ECO:0000259" key="3">
    <source>
        <dbReference type="Pfam" id="PF17148"/>
    </source>
</evidence>
<dbReference type="InterPro" id="IPR033413">
    <property type="entry name" value="DUF5117"/>
</dbReference>
<evidence type="ECO:0008006" key="5">
    <source>
        <dbReference type="Google" id="ProtNLM"/>
    </source>
</evidence>
<feature type="domain" description="DUF5117" evidence="3">
    <location>
        <begin position="91"/>
        <end position="288"/>
    </location>
</feature>
<feature type="non-terminal residue" evidence="4">
    <location>
        <position position="1"/>
    </location>
</feature>
<dbReference type="PANTHER" id="PTHR38478:SF1">
    <property type="entry name" value="ZINC DEPENDENT METALLOPROTEASE DOMAIN LIPOPROTEIN"/>
    <property type="match status" value="1"/>
</dbReference>
<dbReference type="CDD" id="cd04276">
    <property type="entry name" value="ZnMc_MMP_like_2"/>
    <property type="match status" value="1"/>
</dbReference>
<dbReference type="InterPro" id="IPR032534">
    <property type="entry name" value="EcxA_zinc-bd"/>
</dbReference>
<dbReference type="Pfam" id="PF16313">
    <property type="entry name" value="DUF4953"/>
    <property type="match status" value="1"/>
</dbReference>
<gene>
    <name evidence="4" type="ORF">METZ01_LOCUS16368</name>
</gene>
<dbReference type="EMBL" id="UINC01000917">
    <property type="protein sequence ID" value="SUZ63514.1"/>
    <property type="molecule type" value="Genomic_DNA"/>
</dbReference>
<dbReference type="InterPro" id="IPR034032">
    <property type="entry name" value="Zn_MMP-like_bac"/>
</dbReference>
<evidence type="ECO:0000256" key="1">
    <source>
        <dbReference type="SAM" id="Phobius"/>
    </source>
</evidence>
<keyword evidence="1" id="KW-0472">Membrane</keyword>
<name>A0A381PA68_9ZZZZ</name>
<evidence type="ECO:0000259" key="2">
    <source>
        <dbReference type="Pfam" id="PF16313"/>
    </source>
</evidence>
<dbReference type="PANTHER" id="PTHR38478">
    <property type="entry name" value="PEPTIDASE M1A AND M12B"/>
    <property type="match status" value="1"/>
</dbReference>